<sequence>MRTPVALIAVISTAFLAWSTLGANPDNEAKPSFRSVSESENVISSDVDVNAETPQMERKTWNSVEGRLEYIAQAVVRNYPAESCHAEDVISLFDSVDPKAKEKLVYRQKTIDYQHSVNTDMGHSDFSWDISTSRETYGEELVELKAFANYSYQTLWSPERSFSQIEVTMLVKIEDGKLRLISITSDDTFDHEEWTEPSLLKKNSSDYKHEYEEYISALQSRLGEPEIVPTLPKGVGYMEPNRSLMKAYMERWAYSFNPSWGNFTSMGGDCTNYASQVMYAGTPGFDQQGTHKWYYSGYNSRSPSWTSVLALRGYLLSNRGEVGHYSGFLTSKTYLKTGDIVQLGNYHSVVVYRNNSGTIYVSAHTSAALNKPLSDYGNPALTCIQLKWYSNNTSI</sequence>
<feature type="domain" description="Putative amidase" evidence="2">
    <location>
        <begin position="241"/>
        <end position="374"/>
    </location>
</feature>
<feature type="chain" id="PRO_5039612079" description="Putative amidase domain-containing protein" evidence="1">
    <location>
        <begin position="23"/>
        <end position="395"/>
    </location>
</feature>
<comment type="caution">
    <text evidence="3">The sequence shown here is derived from an EMBL/GenBank/DDBJ whole genome shotgun (WGS) entry which is preliminary data.</text>
</comment>
<evidence type="ECO:0000313" key="4">
    <source>
        <dbReference type="Proteomes" id="UP000442535"/>
    </source>
</evidence>
<reference evidence="3 4" key="1">
    <citation type="submission" date="2019-08" db="EMBL/GenBank/DDBJ databases">
        <title>In-depth cultivation of the pig gut microbiome towards novel bacterial diversity and tailored functional studies.</title>
        <authorList>
            <person name="Wylensek D."/>
            <person name="Hitch T.C.A."/>
            <person name="Clavel T."/>
        </authorList>
    </citation>
    <scope>NUCLEOTIDE SEQUENCE [LARGE SCALE GENOMIC DNA]</scope>
    <source>
        <strain evidence="3 4">RF-GAM-744-WT-7</strain>
    </source>
</reference>
<dbReference type="Pfam" id="PF12671">
    <property type="entry name" value="Amidase_6"/>
    <property type="match status" value="1"/>
</dbReference>
<feature type="signal peptide" evidence="1">
    <location>
        <begin position="1"/>
        <end position="22"/>
    </location>
</feature>
<dbReference type="PANTHER" id="PTHR40032:SF1">
    <property type="entry name" value="EXPORTED PROTEIN"/>
    <property type="match status" value="1"/>
</dbReference>
<dbReference type="InterPro" id="IPR024301">
    <property type="entry name" value="Amidase_6"/>
</dbReference>
<protein>
    <recommendedName>
        <fullName evidence="2">Putative amidase domain-containing protein</fullName>
    </recommendedName>
</protein>
<evidence type="ECO:0000256" key="1">
    <source>
        <dbReference type="SAM" id="SignalP"/>
    </source>
</evidence>
<dbReference type="RefSeq" id="WP_154544386.1">
    <property type="nucleotide sequence ID" value="NZ_VUMY01000007.1"/>
</dbReference>
<dbReference type="Proteomes" id="UP000442535">
    <property type="component" value="Unassembled WGS sequence"/>
</dbReference>
<evidence type="ECO:0000259" key="2">
    <source>
        <dbReference type="Pfam" id="PF12671"/>
    </source>
</evidence>
<dbReference type="AlphaFoldDB" id="A0A7K0K255"/>
<keyword evidence="1" id="KW-0732">Signal</keyword>
<accession>A0A7K0K255</accession>
<keyword evidence="4" id="KW-1185">Reference proteome</keyword>
<proteinExistence type="predicted"/>
<name>A0A7K0K255_9ACTO</name>
<organism evidence="3 4">
    <name type="scientific">Mobiluncus porci</name>
    <dbReference type="NCBI Taxonomy" id="2652278"/>
    <lineage>
        <taxon>Bacteria</taxon>
        <taxon>Bacillati</taxon>
        <taxon>Actinomycetota</taxon>
        <taxon>Actinomycetes</taxon>
        <taxon>Actinomycetales</taxon>
        <taxon>Actinomycetaceae</taxon>
        <taxon>Mobiluncus</taxon>
    </lineage>
</organism>
<evidence type="ECO:0000313" key="3">
    <source>
        <dbReference type="EMBL" id="MST49563.1"/>
    </source>
</evidence>
<dbReference type="PANTHER" id="PTHR40032">
    <property type="entry name" value="EXPORTED PROTEIN-RELATED"/>
    <property type="match status" value="1"/>
</dbReference>
<gene>
    <name evidence="3" type="ORF">FYJ63_04850</name>
</gene>
<dbReference type="EMBL" id="VUMY01000007">
    <property type="protein sequence ID" value="MST49563.1"/>
    <property type="molecule type" value="Genomic_DNA"/>
</dbReference>